<dbReference type="PANTHER" id="PTHR23198:SF6">
    <property type="entry name" value="NUCLEAR PORE COMPLEX PROTEIN NUP98-NUP96"/>
    <property type="match status" value="1"/>
</dbReference>
<dbReference type="GO" id="GO:0008139">
    <property type="term" value="F:nuclear localization sequence binding"/>
    <property type="evidence" value="ECO:0007669"/>
    <property type="project" value="TreeGrafter"/>
</dbReference>
<comment type="subcellular location">
    <subcellularLocation>
        <location evidence="1">Nucleus</location>
        <location evidence="1">Nuclear pore complex</location>
    </subcellularLocation>
</comment>
<feature type="compositionally biased region" description="Polar residues" evidence="11">
    <location>
        <begin position="403"/>
        <end position="417"/>
    </location>
</feature>
<feature type="compositionally biased region" description="Low complexity" evidence="11">
    <location>
        <begin position="28"/>
        <end position="39"/>
    </location>
</feature>
<dbReference type="GO" id="GO:0044614">
    <property type="term" value="C:nuclear pore cytoplasmic filaments"/>
    <property type="evidence" value="ECO:0007669"/>
    <property type="project" value="TreeGrafter"/>
</dbReference>
<dbReference type="Pfam" id="PF13634">
    <property type="entry name" value="Nucleoporin_FG"/>
    <property type="match status" value="4"/>
</dbReference>
<evidence type="ECO:0000256" key="11">
    <source>
        <dbReference type="SAM" id="MobiDB-lite"/>
    </source>
</evidence>
<dbReference type="GO" id="GO:0017056">
    <property type="term" value="F:structural constituent of nuclear pore"/>
    <property type="evidence" value="ECO:0007669"/>
    <property type="project" value="InterPro"/>
</dbReference>
<feature type="region of interest" description="Disordered" evidence="11">
    <location>
        <begin position="395"/>
        <end position="465"/>
    </location>
</feature>
<keyword evidence="8" id="KW-0811">Translocation</keyword>
<keyword evidence="14" id="KW-1185">Reference proteome</keyword>
<dbReference type="Gene3D" id="1.25.40.690">
    <property type="match status" value="1"/>
</dbReference>
<dbReference type="Gene3D" id="3.30.1610.10">
    <property type="entry name" value="Peptidase S59, nucleoporin"/>
    <property type="match status" value="1"/>
</dbReference>
<feature type="compositionally biased region" description="Low complexity" evidence="11">
    <location>
        <begin position="604"/>
        <end position="617"/>
    </location>
</feature>
<dbReference type="InterPro" id="IPR036903">
    <property type="entry name" value="Nup98_auto-Pept-S59_dom_sf"/>
</dbReference>
<feature type="compositionally biased region" description="Acidic residues" evidence="11">
    <location>
        <begin position="1052"/>
        <end position="1062"/>
    </location>
</feature>
<feature type="domain" description="Peptidase S59" evidence="12">
    <location>
        <begin position="911"/>
        <end position="1046"/>
    </location>
</feature>
<dbReference type="Pfam" id="PF04096">
    <property type="entry name" value="Nucleoporin2"/>
    <property type="match status" value="1"/>
</dbReference>
<feature type="compositionally biased region" description="Gly residues" evidence="11">
    <location>
        <begin position="519"/>
        <end position="534"/>
    </location>
</feature>
<dbReference type="PANTHER" id="PTHR23198">
    <property type="entry name" value="NUCLEOPORIN"/>
    <property type="match status" value="1"/>
</dbReference>
<feature type="region of interest" description="Disordered" evidence="11">
    <location>
        <begin position="1"/>
        <end position="39"/>
    </location>
</feature>
<keyword evidence="3" id="KW-0813">Transport</keyword>
<comment type="caution">
    <text evidence="13">The sequence shown here is derived from an EMBL/GenBank/DDBJ whole genome shotgun (WGS) entry which is preliminary data.</text>
</comment>
<evidence type="ECO:0000256" key="10">
    <source>
        <dbReference type="ARBA" id="ARBA00023242"/>
    </source>
</evidence>
<evidence type="ECO:0000313" key="14">
    <source>
        <dbReference type="Proteomes" id="UP001301769"/>
    </source>
</evidence>
<evidence type="ECO:0000313" key="13">
    <source>
        <dbReference type="EMBL" id="KAK4217253.1"/>
    </source>
</evidence>
<evidence type="ECO:0000256" key="1">
    <source>
        <dbReference type="ARBA" id="ARBA00004567"/>
    </source>
</evidence>
<evidence type="ECO:0000256" key="8">
    <source>
        <dbReference type="ARBA" id="ARBA00023010"/>
    </source>
</evidence>
<sequence length="1891" mass="194898">MSFFGGGGGGFGQQNTQQQTTGFGGFGANTNTTNTGFGSPGTSFGAAANTATPSGGLFGGSGGGTGFGASTGGGFGSAFGAKPATTAFGTPATTTAGGLFGASTAAAPASSGFGAFGGNTTSTAAPAFGSGGGLFGGTAASKPATVGFGTNTGTSGFGAGAGTTLFGGGNATTTSAFGATNNPGIGTNVGDPPGTGVTPFNAFTEKEGTSTVTNHYQSILFQEPYKKFSTEELRLADYNQGRKSGGMGGTGAFGASNFGAAAGGFGSTAASGTGFGAAAGGGLFGGQATTGGFGTNTSTAGGFGSTPAASGGLFGAKPAQPAGGLFGSTTPAQQPAAGGLFGASSTPSAFGNTAAPAFGSGASNTTGGGLFGANNAAKPATGGLFGGGGTTGGGLFGGGQTTNNATPFGSTAAQNTATGGGLFGQTPAAGATAGGLFGAPQQQQQQQQQQPAAGTGFGTGTAFGGAAQNTGGGLFGNAPKPAGAFGSTAAPTGATGGGLFGGNTTTASPFGGSTAQTGQTGGLFGKPATGGGLFGSTNTQPATGGGLFGNNAASNTQPQQQQQAGGLFGNSTQQKPGGLFGGSQQSGLFGSTNTAPASGGLFGGSTTQQQTGGLNSSIFGNSQSQQQPQAFATSINDISAYGASTLFTNLADDKVANPGPLATPLSGKPKTRSRSILPMYKLSPANASRLATPRKQGYGFSYSTYGSPSSPSSAASTPGGLGQSLLTGSIGRSGLSKSISASNLRRSFNVEDSILSPGAFSSSSGPRLLGTSNTHKKLVINRDLRADLFTTPAKDKQPLETNGKQRLSKRVSFETTPAEVVENGQDTIRESIEGGSTPGEEFGFLKPANSALKSSLRSTNGVNGSQPPSTTATPDTQQVKGNELAIVPEEASPEQTRSSAKRASSVEPIVPGGYWMSPTVEEIRAMNRVQRSKVNLTVGREKVGSVEFKVPVDLNNVDFEHILDEIVVLTPRSATVYPVTAKKPVVGKGLNVPARIALENSYPRQGSNVSESRLRRHIEKLKSIPDTTFEEYQKDTGVWVFSVEHFTTYGLDDSDDEDEMTEMTDAGPASGTAPNSSATKHSLDSPAVDPDDTFEFKRSKRAVPGAFDEDAIPDEELLDDAPPQGMSSPENNDGDVPVQPQDWYDDQSMQDEQDVYQQDVEQGSQDGSIEEDGDLALGHVASNDAALPGGILRARMRAVKKSTAPTRIEVAGGDDWTQILQASVRAPRSVDRVALRALNESGAVWEMQDCGSPAPKSQPAVTDGAGFQTSIDLMKSLFEKPKGHGQPAEASLARGFVKWPYQNRDKVDAPENESLPPRTTWGPNEVVVATQHNETNILPVDASEPGSEITQKQLSQLQQFIDIHSDNKKNDTNGSIQPSFRGLAQDDPVWELAGLLFEDHGAKLAGFWRQMVSEATDAALLRAETHEEKAIICLAGHRVADACAHLMEARNFRLAGLVASIGSGKSMARDIRAQLTAWRESSVLSEISEPIRAIYELLGGNACVCAGVKNVSIENRVSSFTISSRFGLDWLQAFGLRLFYTCHVSDEESANAGWGTGIAEEAVRSFAADIEQDREPEPDHPLWSLLKIFAFRTFDWSDSRLGWLLTKSIYATGQISFGQDAVGKLDMACLQFAAALTSMAASSDDNVKKNLWVQAAFVLGNLSSQASKEAAVREHLGRHAHLIGNRKDARSPFAQMLKFGVQEEWIWEAKALHFRSKGDSRQEFLALVWAGNYKEATRAFVERVAPAMVIGKDFDRLFRFAELLFKVGMVLPAVEWDVGGANVYLLYPMAIAKINGSGPGAKSLLGDDEKLVGQLLDGLAVLREQSRGDVLQEAAIADMAESLLRAAGSGYFGAANGKLNGPMGKLNGLYRLLPEDVRGKYLRARALEVVC</sequence>
<keyword evidence="9" id="KW-0906">Nuclear pore complex</keyword>
<feature type="compositionally biased region" description="Polar residues" evidence="11">
    <location>
        <begin position="893"/>
        <end position="902"/>
    </location>
</feature>
<protein>
    <recommendedName>
        <fullName evidence="12">Peptidase S59 domain-containing protein</fullName>
    </recommendedName>
</protein>
<dbReference type="GO" id="GO:0003723">
    <property type="term" value="F:RNA binding"/>
    <property type="evidence" value="ECO:0007669"/>
    <property type="project" value="TreeGrafter"/>
</dbReference>
<comment type="similarity">
    <text evidence="2">Belongs to the nucleoporin GLFG family.</text>
</comment>
<dbReference type="FunFam" id="3.30.1610.10:FF:000003">
    <property type="entry name" value="Nucleoporin SONB, putative"/>
    <property type="match status" value="1"/>
</dbReference>
<dbReference type="GO" id="GO:0006606">
    <property type="term" value="P:protein import into nucleus"/>
    <property type="evidence" value="ECO:0007669"/>
    <property type="project" value="TreeGrafter"/>
</dbReference>
<reference evidence="13" key="1">
    <citation type="journal article" date="2023" name="Mol. Phylogenet. Evol.">
        <title>Genome-scale phylogeny and comparative genomics of the fungal order Sordariales.</title>
        <authorList>
            <person name="Hensen N."/>
            <person name="Bonometti L."/>
            <person name="Westerberg I."/>
            <person name="Brannstrom I.O."/>
            <person name="Guillou S."/>
            <person name="Cros-Aarteil S."/>
            <person name="Calhoun S."/>
            <person name="Haridas S."/>
            <person name="Kuo A."/>
            <person name="Mondo S."/>
            <person name="Pangilinan J."/>
            <person name="Riley R."/>
            <person name="LaButti K."/>
            <person name="Andreopoulos B."/>
            <person name="Lipzen A."/>
            <person name="Chen C."/>
            <person name="Yan M."/>
            <person name="Daum C."/>
            <person name="Ng V."/>
            <person name="Clum A."/>
            <person name="Steindorff A."/>
            <person name="Ohm R.A."/>
            <person name="Martin F."/>
            <person name="Silar P."/>
            <person name="Natvig D.O."/>
            <person name="Lalanne C."/>
            <person name="Gautier V."/>
            <person name="Ament-Velasquez S.L."/>
            <person name="Kruys A."/>
            <person name="Hutchinson M.I."/>
            <person name="Powell A.J."/>
            <person name="Barry K."/>
            <person name="Miller A.N."/>
            <person name="Grigoriev I.V."/>
            <person name="Debuchy R."/>
            <person name="Gladieux P."/>
            <person name="Hiltunen Thoren M."/>
            <person name="Johannesson H."/>
        </authorList>
    </citation>
    <scope>NUCLEOTIDE SEQUENCE</scope>
    <source>
        <strain evidence="13">PSN293</strain>
    </source>
</reference>
<dbReference type="GO" id="GO:0034398">
    <property type="term" value="P:telomere tethering at nuclear periphery"/>
    <property type="evidence" value="ECO:0007669"/>
    <property type="project" value="TreeGrafter"/>
</dbReference>
<gene>
    <name evidence="13" type="ORF">QBC37DRAFT_57597</name>
</gene>
<evidence type="ECO:0000256" key="3">
    <source>
        <dbReference type="ARBA" id="ARBA00022448"/>
    </source>
</evidence>
<dbReference type="Proteomes" id="UP001301769">
    <property type="component" value="Unassembled WGS sequence"/>
</dbReference>
<feature type="compositionally biased region" description="Low complexity" evidence="11">
    <location>
        <begin position="438"/>
        <end position="454"/>
    </location>
</feature>
<dbReference type="EMBL" id="MU858061">
    <property type="protein sequence ID" value="KAK4217253.1"/>
    <property type="molecule type" value="Genomic_DNA"/>
</dbReference>
<feature type="region of interest" description="Disordered" evidence="11">
    <location>
        <begin position="496"/>
        <end position="625"/>
    </location>
</feature>
<dbReference type="FunFam" id="1.10.10.2360:FF:000001">
    <property type="entry name" value="Nuclear pore complex protein Nup98-Nup96"/>
    <property type="match status" value="1"/>
</dbReference>
<proteinExistence type="inferred from homology"/>
<dbReference type="InterPro" id="IPR037665">
    <property type="entry name" value="Nucleoporin_S59-like"/>
</dbReference>
<keyword evidence="10" id="KW-0539">Nucleus</keyword>
<evidence type="ECO:0000256" key="9">
    <source>
        <dbReference type="ARBA" id="ARBA00023132"/>
    </source>
</evidence>
<dbReference type="GO" id="GO:0051028">
    <property type="term" value="P:mRNA transport"/>
    <property type="evidence" value="ECO:0007669"/>
    <property type="project" value="UniProtKB-KW"/>
</dbReference>
<evidence type="ECO:0000256" key="5">
    <source>
        <dbReference type="ARBA" id="ARBA00022813"/>
    </source>
</evidence>
<evidence type="ECO:0000256" key="6">
    <source>
        <dbReference type="ARBA" id="ARBA00022816"/>
    </source>
</evidence>
<dbReference type="GO" id="GO:0000973">
    <property type="term" value="P:post-transcriptional tethering of RNA polymerase II gene DNA at nuclear periphery"/>
    <property type="evidence" value="ECO:0007669"/>
    <property type="project" value="TreeGrafter"/>
</dbReference>
<keyword evidence="4" id="KW-0677">Repeat</keyword>
<feature type="compositionally biased region" description="Gly residues" evidence="11">
    <location>
        <begin position="1"/>
        <end position="12"/>
    </location>
</feature>
<accession>A0AAN7BAW9</accession>
<dbReference type="InterPro" id="IPR021967">
    <property type="entry name" value="Nup98_C"/>
</dbReference>
<dbReference type="PROSITE" id="PS51434">
    <property type="entry name" value="NUP_C"/>
    <property type="match status" value="1"/>
</dbReference>
<dbReference type="InterPro" id="IPR025574">
    <property type="entry name" value="Nucleoporin_FG_rpt"/>
</dbReference>
<reference evidence="13" key="2">
    <citation type="submission" date="2023-05" db="EMBL/GenBank/DDBJ databases">
        <authorList>
            <consortium name="Lawrence Berkeley National Laboratory"/>
            <person name="Steindorff A."/>
            <person name="Hensen N."/>
            <person name="Bonometti L."/>
            <person name="Westerberg I."/>
            <person name="Brannstrom I.O."/>
            <person name="Guillou S."/>
            <person name="Cros-Aarteil S."/>
            <person name="Calhoun S."/>
            <person name="Haridas S."/>
            <person name="Kuo A."/>
            <person name="Mondo S."/>
            <person name="Pangilinan J."/>
            <person name="Riley R."/>
            <person name="Labutti K."/>
            <person name="Andreopoulos B."/>
            <person name="Lipzen A."/>
            <person name="Chen C."/>
            <person name="Yanf M."/>
            <person name="Daum C."/>
            <person name="Ng V."/>
            <person name="Clum A."/>
            <person name="Ohm R."/>
            <person name="Martin F."/>
            <person name="Silar P."/>
            <person name="Natvig D."/>
            <person name="Lalanne C."/>
            <person name="Gautier V."/>
            <person name="Ament-Velasquez S.L."/>
            <person name="Kruys A."/>
            <person name="Hutchinson M.I."/>
            <person name="Powell A.J."/>
            <person name="Barry K."/>
            <person name="Miller A.N."/>
            <person name="Grigoriev I.V."/>
            <person name="Debuchy R."/>
            <person name="Gladieux P."/>
            <person name="Thoren M.H."/>
            <person name="Johannesson H."/>
        </authorList>
    </citation>
    <scope>NUCLEOTIDE SEQUENCE</scope>
    <source>
        <strain evidence="13">PSN293</strain>
    </source>
</reference>
<feature type="compositionally biased region" description="Low complexity" evidence="11">
    <location>
        <begin position="502"/>
        <end position="518"/>
    </location>
</feature>
<feature type="region of interest" description="Disordered" evidence="11">
    <location>
        <begin position="853"/>
        <end position="879"/>
    </location>
</feature>
<dbReference type="SUPFAM" id="SSF82215">
    <property type="entry name" value="C-terminal autoproteolytic domain of nucleoporin nup98"/>
    <property type="match status" value="1"/>
</dbReference>
<feature type="region of interest" description="Disordered" evidence="11">
    <location>
        <begin position="657"/>
        <end position="676"/>
    </location>
</feature>
<evidence type="ECO:0000256" key="2">
    <source>
        <dbReference type="ARBA" id="ARBA00008926"/>
    </source>
</evidence>
<feature type="region of interest" description="Disordered" evidence="11">
    <location>
        <begin position="1051"/>
        <end position="1143"/>
    </location>
</feature>
<feature type="region of interest" description="Disordered" evidence="11">
    <location>
        <begin position="886"/>
        <end position="905"/>
    </location>
</feature>
<dbReference type="GO" id="GO:0006405">
    <property type="term" value="P:RNA export from nucleus"/>
    <property type="evidence" value="ECO:0007669"/>
    <property type="project" value="TreeGrafter"/>
</dbReference>
<keyword evidence="6" id="KW-0509">mRNA transport</keyword>
<dbReference type="InterPro" id="IPR007230">
    <property type="entry name" value="Nup98_auto-Pept-S59_dom"/>
</dbReference>
<evidence type="ECO:0000256" key="7">
    <source>
        <dbReference type="ARBA" id="ARBA00022927"/>
    </source>
</evidence>
<name>A0AAN7BAW9_9PEZI</name>
<dbReference type="Pfam" id="PF12110">
    <property type="entry name" value="Nup96"/>
    <property type="match status" value="1"/>
</dbReference>
<organism evidence="13 14">
    <name type="scientific">Rhypophila decipiens</name>
    <dbReference type="NCBI Taxonomy" id="261697"/>
    <lineage>
        <taxon>Eukaryota</taxon>
        <taxon>Fungi</taxon>
        <taxon>Dikarya</taxon>
        <taxon>Ascomycota</taxon>
        <taxon>Pezizomycotina</taxon>
        <taxon>Sordariomycetes</taxon>
        <taxon>Sordariomycetidae</taxon>
        <taxon>Sordariales</taxon>
        <taxon>Naviculisporaceae</taxon>
        <taxon>Rhypophila</taxon>
    </lineage>
</organism>
<dbReference type="Gene3D" id="1.10.10.2360">
    <property type="match status" value="1"/>
</dbReference>
<keyword evidence="5" id="KW-0068">Autocatalytic cleavage</keyword>
<feature type="compositionally biased region" description="Acidic residues" evidence="11">
    <location>
        <begin position="1107"/>
        <end position="1119"/>
    </location>
</feature>
<evidence type="ECO:0000256" key="4">
    <source>
        <dbReference type="ARBA" id="ARBA00022737"/>
    </source>
</evidence>
<keyword evidence="7" id="KW-0653">Protein transport</keyword>
<evidence type="ECO:0000259" key="12">
    <source>
        <dbReference type="PROSITE" id="PS51434"/>
    </source>
</evidence>